<organism evidence="2 3">
    <name type="scientific">Microcoleus asticus IPMA8</name>
    <dbReference type="NCBI Taxonomy" id="2563858"/>
    <lineage>
        <taxon>Bacteria</taxon>
        <taxon>Bacillati</taxon>
        <taxon>Cyanobacteriota</taxon>
        <taxon>Cyanophyceae</taxon>
        <taxon>Oscillatoriophycideae</taxon>
        <taxon>Oscillatoriales</taxon>
        <taxon>Microcoleaceae</taxon>
        <taxon>Microcoleus</taxon>
        <taxon>Microcoleus asticus</taxon>
    </lineage>
</organism>
<protein>
    <submittedName>
        <fullName evidence="2">Uncharacterized protein</fullName>
    </submittedName>
</protein>
<evidence type="ECO:0000313" key="2">
    <source>
        <dbReference type="EMBL" id="NQE36674.1"/>
    </source>
</evidence>
<reference evidence="2 3" key="1">
    <citation type="journal article" date="2020" name="Sci. Rep.">
        <title>A novel cyanobacterial geosmin producer, revising GeoA distribution and dispersion patterns in Bacteria.</title>
        <authorList>
            <person name="Churro C."/>
            <person name="Semedo-Aguiar A.P."/>
            <person name="Silva A.D."/>
            <person name="Pereira-Leal J.B."/>
            <person name="Leite R.B."/>
        </authorList>
    </citation>
    <scope>NUCLEOTIDE SEQUENCE [LARGE SCALE GENOMIC DNA]</scope>
    <source>
        <strain evidence="2 3">IPMA8</strain>
    </source>
</reference>
<name>A0ABX2D208_9CYAN</name>
<proteinExistence type="predicted"/>
<keyword evidence="3" id="KW-1185">Reference proteome</keyword>
<comment type="caution">
    <text evidence="2">The sequence shown here is derived from an EMBL/GenBank/DDBJ whole genome shotgun (WGS) entry which is preliminary data.</text>
</comment>
<gene>
    <name evidence="2" type="ORF">E5S67_04439</name>
</gene>
<keyword evidence="1" id="KW-0812">Transmembrane</keyword>
<dbReference type="EMBL" id="SRRZ01000094">
    <property type="protein sequence ID" value="NQE36674.1"/>
    <property type="molecule type" value="Genomic_DNA"/>
</dbReference>
<keyword evidence="1" id="KW-0472">Membrane</keyword>
<dbReference type="Proteomes" id="UP000702425">
    <property type="component" value="Unassembled WGS sequence"/>
</dbReference>
<sequence>MAEVEALVESLWELDDDVLEAQLGSQVQAIEDEMAGRGARGTGADPASLDSIDIGVAAKAAIDPKFLNAGRRLFNWINPAAYKLLCTPLEGEGSDKTMQELVKLLDRDLEKNVAKAAGMLAPFLTANLGLAPAIAALVSTLIIKRVSKEVSKFTCDAWQETLASSDVPETPSVAEAAAST</sequence>
<keyword evidence="1" id="KW-1133">Transmembrane helix</keyword>
<evidence type="ECO:0000313" key="3">
    <source>
        <dbReference type="Proteomes" id="UP000702425"/>
    </source>
</evidence>
<accession>A0ABX2D208</accession>
<feature type="transmembrane region" description="Helical" evidence="1">
    <location>
        <begin position="119"/>
        <end position="143"/>
    </location>
</feature>
<evidence type="ECO:0000256" key="1">
    <source>
        <dbReference type="SAM" id="Phobius"/>
    </source>
</evidence>
<dbReference type="RefSeq" id="WP_172190548.1">
    <property type="nucleotide sequence ID" value="NZ_CAWPPK010000312.1"/>
</dbReference>